<feature type="compositionally biased region" description="Low complexity" evidence="3">
    <location>
        <begin position="216"/>
        <end position="225"/>
    </location>
</feature>
<dbReference type="Gene3D" id="3.20.20.370">
    <property type="entry name" value="Glycoside hydrolase/deacetylase"/>
    <property type="match status" value="1"/>
</dbReference>
<dbReference type="Pfam" id="PF01522">
    <property type="entry name" value="Polysacc_deac_1"/>
    <property type="match status" value="1"/>
</dbReference>
<dbReference type="PANTHER" id="PTHR10587">
    <property type="entry name" value="GLYCOSYL TRANSFERASE-RELATED"/>
    <property type="match status" value="1"/>
</dbReference>
<protein>
    <submittedName>
        <fullName evidence="5">Chitin deacetylase</fullName>
        <ecNumber evidence="5">3.5.1.41</ecNumber>
    </submittedName>
</protein>
<reference evidence="5 6" key="1">
    <citation type="submission" date="2023-04" db="EMBL/GenBank/DDBJ databases">
        <title>Genome of Basidiobolus ranarum AG-B5.</title>
        <authorList>
            <person name="Stajich J.E."/>
            <person name="Carter-House D."/>
            <person name="Gryganskyi A."/>
        </authorList>
    </citation>
    <scope>NUCLEOTIDE SEQUENCE [LARGE SCALE GENOMIC DNA]</scope>
    <source>
        <strain evidence="5 6">AG-B5</strain>
    </source>
</reference>
<keyword evidence="2 5" id="KW-0378">Hydrolase</keyword>
<feature type="compositionally biased region" description="Acidic residues" evidence="3">
    <location>
        <begin position="243"/>
        <end position="267"/>
    </location>
</feature>
<dbReference type="InterPro" id="IPR050248">
    <property type="entry name" value="Polysacc_deacetylase_ArnD"/>
</dbReference>
<evidence type="ECO:0000259" key="4">
    <source>
        <dbReference type="PROSITE" id="PS51677"/>
    </source>
</evidence>
<dbReference type="GO" id="GO:0004099">
    <property type="term" value="F:chitin deacetylase activity"/>
    <property type="evidence" value="ECO:0007669"/>
    <property type="project" value="UniProtKB-EC"/>
</dbReference>
<feature type="domain" description="NodB homology" evidence="4">
    <location>
        <begin position="60"/>
        <end position="248"/>
    </location>
</feature>
<sequence>MDKDLRIWNPIKDLGVMHYVFFLSWLRFGDYVTQPEDCENYWETCGNCALPDDIYGCQARQWALTFDDGSSQYTAQLLDMLAAANVKATFQMIGANVIQFPDVVKRAYDEGHQIASHTRSHPHLMSLSNEQIVAEVKTTEDTLFNITGARPAYICPPYGEADDRVKAIFKAMGYHTLLWNMDTLDWDIPEKNEDASLILDSFKTALTKGTDLNAHNDPGTTNATNGDDDTSSNDDSVSADRSEDTEDDSDASSNAEDDSDVSSDSEVDSNASSDVEDDSDASSDAEDDSNASDNTETDTESPATLKKRGFNEFSTQTSNASTYSFSSLLFISICSYYLLG</sequence>
<dbReference type="PROSITE" id="PS51677">
    <property type="entry name" value="NODB"/>
    <property type="match status" value="1"/>
</dbReference>
<dbReference type="SUPFAM" id="SSF88713">
    <property type="entry name" value="Glycoside hydrolase/deacetylase"/>
    <property type="match status" value="1"/>
</dbReference>
<comment type="caution">
    <text evidence="5">The sequence shown here is derived from an EMBL/GenBank/DDBJ whole genome shotgun (WGS) entry which is preliminary data.</text>
</comment>
<gene>
    <name evidence="5" type="primary">CDA2_26</name>
    <name evidence="5" type="ORF">K7432_011919</name>
</gene>
<keyword evidence="1" id="KW-0479">Metal-binding</keyword>
<evidence type="ECO:0000313" key="5">
    <source>
        <dbReference type="EMBL" id="KAK9762388.1"/>
    </source>
</evidence>
<dbReference type="EC" id="3.5.1.41" evidence="5"/>
<evidence type="ECO:0000256" key="1">
    <source>
        <dbReference type="ARBA" id="ARBA00022723"/>
    </source>
</evidence>
<organism evidence="5 6">
    <name type="scientific">Basidiobolus ranarum</name>
    <dbReference type="NCBI Taxonomy" id="34480"/>
    <lineage>
        <taxon>Eukaryota</taxon>
        <taxon>Fungi</taxon>
        <taxon>Fungi incertae sedis</taxon>
        <taxon>Zoopagomycota</taxon>
        <taxon>Entomophthoromycotina</taxon>
        <taxon>Basidiobolomycetes</taxon>
        <taxon>Basidiobolales</taxon>
        <taxon>Basidiobolaceae</taxon>
        <taxon>Basidiobolus</taxon>
    </lineage>
</organism>
<keyword evidence="6" id="KW-1185">Reference proteome</keyword>
<dbReference type="InterPro" id="IPR002509">
    <property type="entry name" value="NODB_dom"/>
</dbReference>
<accession>A0ABR2WLH2</accession>
<evidence type="ECO:0000256" key="2">
    <source>
        <dbReference type="ARBA" id="ARBA00022801"/>
    </source>
</evidence>
<name>A0ABR2WLH2_9FUNG</name>
<evidence type="ECO:0000313" key="6">
    <source>
        <dbReference type="Proteomes" id="UP001479436"/>
    </source>
</evidence>
<dbReference type="EMBL" id="JASJQH010000976">
    <property type="protein sequence ID" value="KAK9762388.1"/>
    <property type="molecule type" value="Genomic_DNA"/>
</dbReference>
<dbReference type="CDD" id="cd10917">
    <property type="entry name" value="CE4_NodB_like_6s_7s"/>
    <property type="match status" value="1"/>
</dbReference>
<proteinExistence type="predicted"/>
<evidence type="ECO:0000256" key="3">
    <source>
        <dbReference type="SAM" id="MobiDB-lite"/>
    </source>
</evidence>
<feature type="compositionally biased region" description="Acidic residues" evidence="3">
    <location>
        <begin position="274"/>
        <end position="299"/>
    </location>
</feature>
<dbReference type="Proteomes" id="UP001479436">
    <property type="component" value="Unassembled WGS sequence"/>
</dbReference>
<feature type="region of interest" description="Disordered" evidence="3">
    <location>
        <begin position="209"/>
        <end position="313"/>
    </location>
</feature>
<dbReference type="InterPro" id="IPR011330">
    <property type="entry name" value="Glyco_hydro/deAcase_b/a-brl"/>
</dbReference>
<dbReference type="PANTHER" id="PTHR10587:SF133">
    <property type="entry name" value="CHITIN DEACETYLASE 1-RELATED"/>
    <property type="match status" value="1"/>
</dbReference>